<dbReference type="WormBase" id="SRAE_X000256700">
    <property type="protein sequence ID" value="SRP01892"/>
    <property type="gene ID" value="WBGene00268154"/>
</dbReference>
<name>A0A090L000_STRRB</name>
<dbReference type="InterPro" id="IPR043128">
    <property type="entry name" value="Rev_trsase/Diguanyl_cyclase"/>
</dbReference>
<reference evidence="3" key="3">
    <citation type="submission" date="2020-12" db="UniProtKB">
        <authorList>
            <consortium name="WormBaseParasite"/>
        </authorList>
    </citation>
    <scope>IDENTIFICATION</scope>
</reference>
<proteinExistence type="predicted"/>
<evidence type="ECO:0000313" key="4">
    <source>
        <dbReference type="WormBase" id="SRAE_X000256700"/>
    </source>
</evidence>
<dbReference type="SUPFAM" id="SSF56672">
    <property type="entry name" value="DNA/RNA polymerases"/>
    <property type="match status" value="1"/>
</dbReference>
<evidence type="ECO:0000313" key="1">
    <source>
        <dbReference type="EMBL" id="CEF60784.1"/>
    </source>
</evidence>
<protein>
    <submittedName>
        <fullName evidence="3">Reverse transcriptase/retrotransposon-derived protein RNase H-like domain-containing protein</fullName>
    </submittedName>
</protein>
<reference evidence="1" key="1">
    <citation type="submission" date="2014-09" db="EMBL/GenBank/DDBJ databases">
        <authorList>
            <person name="Aslett A.Martin."/>
        </authorList>
    </citation>
    <scope>NUCLEOTIDE SEQUENCE</scope>
    <source>
        <strain evidence="1">ED321 Heterogonic</strain>
    </source>
</reference>
<reference evidence="2" key="2">
    <citation type="submission" date="2014-09" db="EMBL/GenBank/DDBJ databases">
        <authorList>
            <person name="Martin A.A."/>
        </authorList>
    </citation>
    <scope>NUCLEOTIDE SEQUENCE</scope>
    <source>
        <strain evidence="2">ED321</strain>
    </source>
</reference>
<dbReference type="WBParaSite" id="SRAE_X000256700.1">
    <property type="protein sequence ID" value="SRAE_X000256700.1"/>
    <property type="gene ID" value="WBGene00268154"/>
</dbReference>
<gene>
    <name evidence="1 3 4" type="ORF">SRAE_X000256700</name>
</gene>
<dbReference type="CTD" id="36385648"/>
<organism evidence="1">
    <name type="scientific">Strongyloides ratti</name>
    <name type="common">Parasitic roundworm</name>
    <dbReference type="NCBI Taxonomy" id="34506"/>
    <lineage>
        <taxon>Eukaryota</taxon>
        <taxon>Metazoa</taxon>
        <taxon>Ecdysozoa</taxon>
        <taxon>Nematoda</taxon>
        <taxon>Chromadorea</taxon>
        <taxon>Rhabditida</taxon>
        <taxon>Tylenchina</taxon>
        <taxon>Panagrolaimomorpha</taxon>
        <taxon>Strongyloidoidea</taxon>
        <taxon>Strongyloididae</taxon>
        <taxon>Strongyloides</taxon>
    </lineage>
</organism>
<accession>A0A090L000</accession>
<keyword evidence="2" id="KW-1185">Reference proteome</keyword>
<evidence type="ECO:0000313" key="3">
    <source>
        <dbReference type="WBParaSite" id="SRAE_X000256700.1"/>
    </source>
</evidence>
<evidence type="ECO:0000313" key="2">
    <source>
        <dbReference type="Proteomes" id="UP000035682"/>
    </source>
</evidence>
<dbReference type="RefSeq" id="XP_024499993.1">
    <property type="nucleotide sequence ID" value="XM_024645740.1"/>
</dbReference>
<sequence>MINTNDKGIKEIIQSLYVQYHEAFSKNEFDSVNCQICAKKQSYKPMDQINKKCPYYKCLLHMKKEVIELAEKLVECGVLTKDDIIVVTYTNLSDHIEILKNLLEVTINNGLKLSPDKTVLMATETIFLGNHITTDKRKIDISHITKILNKKRPMTPAQIDNVGLHLYQPNFLLEVHCDASSYEIEGMLCQKVPHKNSSNSNASISLPLSFYNKTLPPVIIYKDLI</sequence>
<dbReference type="EMBL" id="LN609401">
    <property type="protein sequence ID" value="CEF60784.1"/>
    <property type="molecule type" value="Genomic_DNA"/>
</dbReference>
<dbReference type="AlphaFoldDB" id="A0A090L000"/>
<dbReference type="InterPro" id="IPR043502">
    <property type="entry name" value="DNA/RNA_pol_sf"/>
</dbReference>
<dbReference type="Proteomes" id="UP000035682">
    <property type="component" value="Unplaced"/>
</dbReference>
<dbReference type="GeneID" id="36385648"/>
<dbReference type="Gene3D" id="3.30.70.270">
    <property type="match status" value="1"/>
</dbReference>